<dbReference type="OrthoDB" id="3191258at2"/>
<gene>
    <name evidence="2" type="ORF">FLP23_11165</name>
</gene>
<evidence type="ECO:0000259" key="1">
    <source>
        <dbReference type="Pfam" id="PF13460"/>
    </source>
</evidence>
<evidence type="ECO:0000313" key="3">
    <source>
        <dbReference type="Proteomes" id="UP000322159"/>
    </source>
</evidence>
<dbReference type="KEGG" id="lyk:FLP23_11165"/>
<sequence>MRILLFGITGYTGTHLAREALARGHEVLGVSRSLGDAAIPEGAVAVAGNIHDADTVAALADGVDAIVVAVQPIDSDGNRIVDAVPALLDAAEANGARLGVVGGASSLSREPGGPRLIDGDFPEEWKPAAQALIDVLVALRETDGTVDWFFLSPPEHYGSYLPGERRGSYRVGGDELVVGADGTSTIGGEDYAIAFLDELETPTHHATRFTVGY</sequence>
<dbReference type="RefSeq" id="WP_149325927.1">
    <property type="nucleotide sequence ID" value="NZ_CP043504.1"/>
</dbReference>
<proteinExistence type="predicted"/>
<dbReference type="InterPro" id="IPR036291">
    <property type="entry name" value="NAD(P)-bd_dom_sf"/>
</dbReference>
<reference evidence="2 3" key="1">
    <citation type="submission" date="2019-09" db="EMBL/GenBank/DDBJ databases">
        <title>Genome sequencing of strain KACC 19322.</title>
        <authorList>
            <person name="Heo J."/>
            <person name="Kim S.-J."/>
            <person name="Kim J.-S."/>
            <person name="Hong S.-B."/>
            <person name="Kwon S.-W."/>
        </authorList>
    </citation>
    <scope>NUCLEOTIDE SEQUENCE [LARGE SCALE GENOMIC DNA]</scope>
    <source>
        <strain evidence="2 3">KACC 19322</strain>
    </source>
</reference>
<dbReference type="EMBL" id="CP043504">
    <property type="protein sequence ID" value="QEO10510.1"/>
    <property type="molecule type" value="Genomic_DNA"/>
</dbReference>
<name>A0A5C1YA76_9MICO</name>
<dbReference type="InterPro" id="IPR051606">
    <property type="entry name" value="Polyketide_Oxido-like"/>
</dbReference>
<organism evidence="2 3">
    <name type="scientific">Protaetiibacter larvae</name>
    <dbReference type="NCBI Taxonomy" id="2592654"/>
    <lineage>
        <taxon>Bacteria</taxon>
        <taxon>Bacillati</taxon>
        <taxon>Actinomycetota</taxon>
        <taxon>Actinomycetes</taxon>
        <taxon>Micrococcales</taxon>
        <taxon>Microbacteriaceae</taxon>
        <taxon>Protaetiibacter</taxon>
    </lineage>
</organism>
<feature type="domain" description="NAD(P)-binding" evidence="1">
    <location>
        <begin position="7"/>
        <end position="155"/>
    </location>
</feature>
<accession>A0A5C1YA76</accession>
<dbReference type="PANTHER" id="PTHR43355">
    <property type="entry name" value="FLAVIN REDUCTASE (NADPH)"/>
    <property type="match status" value="1"/>
</dbReference>
<keyword evidence="3" id="KW-1185">Reference proteome</keyword>
<protein>
    <submittedName>
        <fullName evidence="2">NAD(P)H-binding protein</fullName>
    </submittedName>
</protein>
<dbReference type="Gene3D" id="3.40.50.720">
    <property type="entry name" value="NAD(P)-binding Rossmann-like Domain"/>
    <property type="match status" value="1"/>
</dbReference>
<dbReference type="Proteomes" id="UP000322159">
    <property type="component" value="Chromosome"/>
</dbReference>
<dbReference type="InterPro" id="IPR016040">
    <property type="entry name" value="NAD(P)-bd_dom"/>
</dbReference>
<dbReference type="SUPFAM" id="SSF51735">
    <property type="entry name" value="NAD(P)-binding Rossmann-fold domains"/>
    <property type="match status" value="1"/>
</dbReference>
<evidence type="ECO:0000313" key="2">
    <source>
        <dbReference type="EMBL" id="QEO10510.1"/>
    </source>
</evidence>
<dbReference type="PANTHER" id="PTHR43355:SF2">
    <property type="entry name" value="FLAVIN REDUCTASE (NADPH)"/>
    <property type="match status" value="1"/>
</dbReference>
<dbReference type="Pfam" id="PF13460">
    <property type="entry name" value="NAD_binding_10"/>
    <property type="match status" value="1"/>
</dbReference>
<dbReference type="GO" id="GO:0016646">
    <property type="term" value="F:oxidoreductase activity, acting on the CH-NH group of donors, NAD or NADP as acceptor"/>
    <property type="evidence" value="ECO:0007669"/>
    <property type="project" value="TreeGrafter"/>
</dbReference>
<dbReference type="AlphaFoldDB" id="A0A5C1YA76"/>